<proteinExistence type="predicted"/>
<dbReference type="InterPro" id="IPR009057">
    <property type="entry name" value="Homeodomain-like_sf"/>
</dbReference>
<feature type="domain" description="HTH araC/xylS-type" evidence="4">
    <location>
        <begin position="208"/>
        <end position="306"/>
    </location>
</feature>
<dbReference type="Pfam" id="PF12833">
    <property type="entry name" value="HTH_18"/>
    <property type="match status" value="1"/>
</dbReference>
<comment type="caution">
    <text evidence="5">The sequence shown here is derived from an EMBL/GenBank/DDBJ whole genome shotgun (WGS) entry which is preliminary data.</text>
</comment>
<evidence type="ECO:0000313" key="6">
    <source>
        <dbReference type="Proteomes" id="UP000182762"/>
    </source>
</evidence>
<dbReference type="Proteomes" id="UP000182762">
    <property type="component" value="Unassembled WGS sequence"/>
</dbReference>
<accession>A0A1I6BTM9</accession>
<dbReference type="SMART" id="SM00342">
    <property type="entry name" value="HTH_ARAC"/>
    <property type="match status" value="1"/>
</dbReference>
<dbReference type="Gene3D" id="2.60.120.10">
    <property type="entry name" value="Jelly Rolls"/>
    <property type="match status" value="1"/>
</dbReference>
<dbReference type="PANTHER" id="PTHR43280">
    <property type="entry name" value="ARAC-FAMILY TRANSCRIPTIONAL REGULATOR"/>
    <property type="match status" value="1"/>
</dbReference>
<gene>
    <name evidence="5" type="ORF">SAMN02745910_04195</name>
</gene>
<evidence type="ECO:0000256" key="2">
    <source>
        <dbReference type="ARBA" id="ARBA00023125"/>
    </source>
</evidence>
<dbReference type="SUPFAM" id="SSF46689">
    <property type="entry name" value="Homeodomain-like"/>
    <property type="match status" value="2"/>
</dbReference>
<dbReference type="PROSITE" id="PS00041">
    <property type="entry name" value="HTH_ARAC_FAMILY_1"/>
    <property type="match status" value="1"/>
</dbReference>
<dbReference type="Pfam" id="PF02311">
    <property type="entry name" value="AraC_binding"/>
    <property type="match status" value="1"/>
</dbReference>
<dbReference type="SUPFAM" id="SSF51215">
    <property type="entry name" value="Regulatory protein AraC"/>
    <property type="match status" value="1"/>
</dbReference>
<keyword evidence="3" id="KW-0804">Transcription</keyword>
<reference evidence="5 6" key="1">
    <citation type="submission" date="2016-10" db="EMBL/GenBank/DDBJ databases">
        <authorList>
            <person name="Varghese N."/>
            <person name="Submissions S."/>
        </authorList>
    </citation>
    <scope>NUCLEOTIDE SEQUENCE [LARGE SCALE GENOMIC DNA]</scope>
    <source>
        <strain evidence="5 6">DSM 13796</strain>
    </source>
</reference>
<keyword evidence="6" id="KW-1185">Reference proteome</keyword>
<dbReference type="PANTHER" id="PTHR43280:SF28">
    <property type="entry name" value="HTH-TYPE TRANSCRIPTIONAL ACTIVATOR RHAS"/>
    <property type="match status" value="1"/>
</dbReference>
<organism evidence="5 6">
    <name type="scientific">Priestia endophytica DSM 13796</name>
    <dbReference type="NCBI Taxonomy" id="1121089"/>
    <lineage>
        <taxon>Bacteria</taxon>
        <taxon>Bacillati</taxon>
        <taxon>Bacillota</taxon>
        <taxon>Bacilli</taxon>
        <taxon>Bacillales</taxon>
        <taxon>Bacillaceae</taxon>
        <taxon>Priestia</taxon>
    </lineage>
</organism>
<evidence type="ECO:0000313" key="5">
    <source>
        <dbReference type="EMBL" id="SFQ84273.1"/>
    </source>
</evidence>
<evidence type="ECO:0000259" key="4">
    <source>
        <dbReference type="PROSITE" id="PS01124"/>
    </source>
</evidence>
<dbReference type="InterPro" id="IPR014710">
    <property type="entry name" value="RmlC-like_jellyroll"/>
</dbReference>
<dbReference type="EMBL" id="FOXX01000013">
    <property type="protein sequence ID" value="SFQ84273.1"/>
    <property type="molecule type" value="Genomic_DNA"/>
</dbReference>
<dbReference type="InterPro" id="IPR018062">
    <property type="entry name" value="HTH_AraC-typ_CS"/>
</dbReference>
<name>A0A1I6BTM9_9BACI</name>
<sequence>MVSPESVRLLGKGEFWLDLNKYLSGKTALNNYIQHIKQNGASFQTHYWGVMPKHYNNDLHKHSFFEVCYVTEGEGTYIDNNCTYSLQKNTLFLSRPEVIHQIKSEKGLSLLYVAFQLIESESSESWIRIMEIAKQCTEIILYDKSETETVLLWKALLIQATKHENVFFEEMLSNIAYSLIVSILQDFVADLNKSDHKNVPEQYSVLLTQAQLYINDNLSNSLKLTEIAKHLHISSRHLSRIFVSELGVSFSKYVQDERIKKATILLKKTDLSLKEISEETGFMSVHYFTRVFTSTMQTSPGRFRSLFVDRKTTTYASK</sequence>
<keyword evidence="1" id="KW-0805">Transcription regulation</keyword>
<keyword evidence="2" id="KW-0238">DNA-binding</keyword>
<evidence type="ECO:0000256" key="3">
    <source>
        <dbReference type="ARBA" id="ARBA00023163"/>
    </source>
</evidence>
<dbReference type="InterPro" id="IPR018060">
    <property type="entry name" value="HTH_AraC"/>
</dbReference>
<dbReference type="Gene3D" id="1.10.10.60">
    <property type="entry name" value="Homeodomain-like"/>
    <property type="match status" value="2"/>
</dbReference>
<dbReference type="PROSITE" id="PS01124">
    <property type="entry name" value="HTH_ARAC_FAMILY_2"/>
    <property type="match status" value="1"/>
</dbReference>
<protein>
    <submittedName>
        <fullName evidence="5">AraC-like ligand binding domain-containing protein</fullName>
    </submittedName>
</protein>
<dbReference type="InterPro" id="IPR003313">
    <property type="entry name" value="AraC-bd"/>
</dbReference>
<dbReference type="InterPro" id="IPR037923">
    <property type="entry name" value="HTH-like"/>
</dbReference>
<evidence type="ECO:0000256" key="1">
    <source>
        <dbReference type="ARBA" id="ARBA00023015"/>
    </source>
</evidence>